<organism evidence="4 5">
    <name type="scientific">Nelumbo nucifera</name>
    <name type="common">Sacred lotus</name>
    <dbReference type="NCBI Taxonomy" id="4432"/>
    <lineage>
        <taxon>Eukaryota</taxon>
        <taxon>Viridiplantae</taxon>
        <taxon>Streptophyta</taxon>
        <taxon>Embryophyta</taxon>
        <taxon>Tracheophyta</taxon>
        <taxon>Spermatophyta</taxon>
        <taxon>Magnoliopsida</taxon>
        <taxon>Proteales</taxon>
        <taxon>Nelumbonaceae</taxon>
        <taxon>Nelumbo</taxon>
    </lineage>
</organism>
<dbReference type="EMBL" id="DUZY01000002">
    <property type="protein sequence ID" value="DAD30284.1"/>
    <property type="molecule type" value="Genomic_DNA"/>
</dbReference>
<name>A0A822Y8A3_NELNU</name>
<sequence>MKLGWNLKMGMNRCLLSWKSIDGPSTGDLTYGIELNEYPETVMRKGSKEHYQARPWNGLRYSGASEQKTNIIFSFLHVPPAECYTWNALSHNWQLFLSVPRDYCDSYGLCGAYSDCDINESPVFQCLKGFKSKSPTDWNLWIGSGDVYTKHLWIARREKDL</sequence>
<evidence type="ECO:0000313" key="5">
    <source>
        <dbReference type="Proteomes" id="UP000607653"/>
    </source>
</evidence>
<dbReference type="PANTHER" id="PTHR32444:SF234">
    <property type="entry name" value="RECEPTOR-LIKE SERINE_THREONINE-PROTEIN KINASE"/>
    <property type="match status" value="1"/>
</dbReference>
<evidence type="ECO:0000256" key="2">
    <source>
        <dbReference type="ARBA" id="ARBA00023157"/>
    </source>
</evidence>
<proteinExistence type="predicted"/>
<dbReference type="PANTHER" id="PTHR32444">
    <property type="entry name" value="BULB-TYPE LECTIN DOMAIN-CONTAINING PROTEIN"/>
    <property type="match status" value="1"/>
</dbReference>
<comment type="caution">
    <text evidence="4">The sequence shown here is derived from an EMBL/GenBank/DDBJ whole genome shotgun (WGS) entry which is preliminary data.</text>
</comment>
<keyword evidence="2" id="KW-1015">Disulfide bond</keyword>
<evidence type="ECO:0000259" key="3">
    <source>
        <dbReference type="Pfam" id="PF00954"/>
    </source>
</evidence>
<evidence type="ECO:0000313" key="4">
    <source>
        <dbReference type="EMBL" id="DAD30284.1"/>
    </source>
</evidence>
<keyword evidence="1" id="KW-0732">Signal</keyword>
<dbReference type="InterPro" id="IPR000858">
    <property type="entry name" value="S_locus_glycoprot_dom"/>
</dbReference>
<dbReference type="GO" id="GO:0048544">
    <property type="term" value="P:recognition of pollen"/>
    <property type="evidence" value="ECO:0007669"/>
    <property type="project" value="InterPro"/>
</dbReference>
<dbReference type="Proteomes" id="UP000607653">
    <property type="component" value="Unassembled WGS sequence"/>
</dbReference>
<keyword evidence="5" id="KW-1185">Reference proteome</keyword>
<evidence type="ECO:0000256" key="1">
    <source>
        <dbReference type="ARBA" id="ARBA00022729"/>
    </source>
</evidence>
<accession>A0A822Y8A3</accession>
<dbReference type="AlphaFoldDB" id="A0A822Y8A3"/>
<reference evidence="4 5" key="1">
    <citation type="journal article" date="2020" name="Mol. Biol. Evol.">
        <title>Distinct Expression and Methylation Patterns for Genes with Different Fates following a Single Whole-Genome Duplication in Flowering Plants.</title>
        <authorList>
            <person name="Shi T."/>
            <person name="Rahmani R.S."/>
            <person name="Gugger P.F."/>
            <person name="Wang M."/>
            <person name="Li H."/>
            <person name="Zhang Y."/>
            <person name="Li Z."/>
            <person name="Wang Q."/>
            <person name="Van de Peer Y."/>
            <person name="Marchal K."/>
            <person name="Chen J."/>
        </authorList>
    </citation>
    <scope>NUCLEOTIDE SEQUENCE [LARGE SCALE GENOMIC DNA]</scope>
    <source>
        <tissue evidence="4">Leaf</tissue>
    </source>
</reference>
<protein>
    <recommendedName>
        <fullName evidence="3">S-locus glycoprotein domain-containing protein</fullName>
    </recommendedName>
</protein>
<dbReference type="Pfam" id="PF00954">
    <property type="entry name" value="S_locus_glycop"/>
    <property type="match status" value="1"/>
</dbReference>
<gene>
    <name evidence="4" type="ORF">HUJ06_031752</name>
</gene>
<feature type="domain" description="S-locus glycoprotein" evidence="3">
    <location>
        <begin position="83"/>
        <end position="133"/>
    </location>
</feature>